<comment type="caution">
    <text evidence="2">The sequence shown here is derived from an EMBL/GenBank/DDBJ whole genome shotgun (WGS) entry which is preliminary data.</text>
</comment>
<dbReference type="Proteomes" id="UP000645828">
    <property type="component" value="Unassembled WGS sequence"/>
</dbReference>
<protein>
    <submittedName>
        <fullName evidence="2">(raccoon dog) hypothetical protein</fullName>
    </submittedName>
</protein>
<evidence type="ECO:0000256" key="1">
    <source>
        <dbReference type="SAM" id="MobiDB-lite"/>
    </source>
</evidence>
<name>A0A811Y6X4_NYCPR</name>
<dbReference type="AlphaFoldDB" id="A0A811Y6X4"/>
<organism evidence="2 3">
    <name type="scientific">Nyctereutes procyonoides</name>
    <name type="common">Raccoon dog</name>
    <name type="synonym">Canis procyonoides</name>
    <dbReference type="NCBI Taxonomy" id="34880"/>
    <lineage>
        <taxon>Eukaryota</taxon>
        <taxon>Metazoa</taxon>
        <taxon>Chordata</taxon>
        <taxon>Craniata</taxon>
        <taxon>Vertebrata</taxon>
        <taxon>Euteleostomi</taxon>
        <taxon>Mammalia</taxon>
        <taxon>Eutheria</taxon>
        <taxon>Laurasiatheria</taxon>
        <taxon>Carnivora</taxon>
        <taxon>Caniformia</taxon>
        <taxon>Canidae</taxon>
        <taxon>Nyctereutes</taxon>
    </lineage>
</organism>
<feature type="compositionally biased region" description="Basic and acidic residues" evidence="1">
    <location>
        <begin position="14"/>
        <end position="25"/>
    </location>
</feature>
<keyword evidence="3" id="KW-1185">Reference proteome</keyword>
<proteinExistence type="predicted"/>
<feature type="region of interest" description="Disordered" evidence="1">
    <location>
        <begin position="1"/>
        <end position="33"/>
    </location>
</feature>
<evidence type="ECO:0000313" key="2">
    <source>
        <dbReference type="EMBL" id="CAD7671296.1"/>
    </source>
</evidence>
<sequence>MLDQYTENGFTKSQNKDNGRNDHSQGDINLNSGCQSLVQQKSAVYERKHLEHKLMSPAEL</sequence>
<evidence type="ECO:0000313" key="3">
    <source>
        <dbReference type="Proteomes" id="UP000645828"/>
    </source>
</evidence>
<dbReference type="EMBL" id="CAJHUB010000662">
    <property type="protein sequence ID" value="CAD7671296.1"/>
    <property type="molecule type" value="Genomic_DNA"/>
</dbReference>
<gene>
    <name evidence="2" type="ORF">NYPRO_LOCUS4091</name>
</gene>
<reference evidence="2" key="1">
    <citation type="submission" date="2020-12" db="EMBL/GenBank/DDBJ databases">
        <authorList>
            <consortium name="Molecular Ecology Group"/>
        </authorList>
    </citation>
    <scope>NUCLEOTIDE SEQUENCE</scope>
    <source>
        <strain evidence="2">TBG_1078</strain>
    </source>
</reference>
<feature type="compositionally biased region" description="Polar residues" evidence="1">
    <location>
        <begin position="1"/>
        <end position="13"/>
    </location>
</feature>
<accession>A0A811Y6X4</accession>